<accession>A0ABT6FJG1</accession>
<protein>
    <submittedName>
        <fullName evidence="1">Uncharacterized protein</fullName>
    </submittedName>
</protein>
<organism evidence="1 2">
    <name type="scientific">Paludisphaera mucosa</name>
    <dbReference type="NCBI Taxonomy" id="3030827"/>
    <lineage>
        <taxon>Bacteria</taxon>
        <taxon>Pseudomonadati</taxon>
        <taxon>Planctomycetota</taxon>
        <taxon>Planctomycetia</taxon>
        <taxon>Isosphaerales</taxon>
        <taxon>Isosphaeraceae</taxon>
        <taxon>Paludisphaera</taxon>
    </lineage>
</organism>
<dbReference type="RefSeq" id="WP_277863988.1">
    <property type="nucleotide sequence ID" value="NZ_JARRAG010000002.1"/>
</dbReference>
<name>A0ABT6FJG1_9BACT</name>
<evidence type="ECO:0000313" key="1">
    <source>
        <dbReference type="EMBL" id="MDG3007716.1"/>
    </source>
</evidence>
<sequence>MNPAEVGHERRDKGTERVEVLVRSSGGCETGHEVRRPVGRYERMSDLPALLGRIEALRAEGQSLATVAGRLNAEGFSPRSARGSSPPRC</sequence>
<proteinExistence type="predicted"/>
<evidence type="ECO:0000313" key="2">
    <source>
        <dbReference type="Proteomes" id="UP001216907"/>
    </source>
</evidence>
<dbReference type="Proteomes" id="UP001216907">
    <property type="component" value="Unassembled WGS sequence"/>
</dbReference>
<reference evidence="1 2" key="1">
    <citation type="submission" date="2023-03" db="EMBL/GenBank/DDBJ databases">
        <title>Paludisphaera mucosa sp. nov. a novel planctomycete from northern fen.</title>
        <authorList>
            <person name="Ivanova A."/>
        </authorList>
    </citation>
    <scope>NUCLEOTIDE SEQUENCE [LARGE SCALE GENOMIC DNA]</scope>
    <source>
        <strain evidence="1 2">Pla2</strain>
    </source>
</reference>
<gene>
    <name evidence="1" type="ORF">PZE19_28470</name>
</gene>
<keyword evidence="2" id="KW-1185">Reference proteome</keyword>
<comment type="caution">
    <text evidence="1">The sequence shown here is derived from an EMBL/GenBank/DDBJ whole genome shotgun (WGS) entry which is preliminary data.</text>
</comment>
<dbReference type="EMBL" id="JARRAG010000002">
    <property type="protein sequence ID" value="MDG3007716.1"/>
    <property type="molecule type" value="Genomic_DNA"/>
</dbReference>